<dbReference type="GO" id="GO:0016747">
    <property type="term" value="F:acyltransferase activity, transferring groups other than amino-acyl groups"/>
    <property type="evidence" value="ECO:0007669"/>
    <property type="project" value="InterPro"/>
</dbReference>
<gene>
    <name evidence="4" type="ORF">GAO09_05625</name>
</gene>
<organism evidence="4 5">
    <name type="scientific">Endobacterium cereale</name>
    <dbReference type="NCBI Taxonomy" id="2663029"/>
    <lineage>
        <taxon>Bacteria</taxon>
        <taxon>Pseudomonadati</taxon>
        <taxon>Pseudomonadota</taxon>
        <taxon>Alphaproteobacteria</taxon>
        <taxon>Hyphomicrobiales</taxon>
        <taxon>Rhizobiaceae</taxon>
        <taxon>Endobacterium</taxon>
    </lineage>
</organism>
<feature type="domain" description="N-acetyltransferase" evidence="3">
    <location>
        <begin position="36"/>
        <end position="189"/>
    </location>
</feature>
<comment type="caution">
    <text evidence="4">The sequence shown here is derived from an EMBL/GenBank/DDBJ whole genome shotgun (WGS) entry which is preliminary data.</text>
</comment>
<evidence type="ECO:0000256" key="2">
    <source>
        <dbReference type="ARBA" id="ARBA00023315"/>
    </source>
</evidence>
<reference evidence="4 5" key="1">
    <citation type="submission" date="2019-11" db="EMBL/GenBank/DDBJ databases">
        <title>Genome analysis of Rhizobacterium cereale a novel genus and species isolated from maize roots in North Spain.</title>
        <authorList>
            <person name="Menendez E."/>
            <person name="Flores-Felix J.D."/>
            <person name="Ramirez-Bahena M.-H."/>
            <person name="Igual J.M."/>
            <person name="Garcia-Fraile P."/>
            <person name="Peix A."/>
            <person name="Velazquez E."/>
        </authorList>
    </citation>
    <scope>NUCLEOTIDE SEQUENCE [LARGE SCALE GENOMIC DNA]</scope>
    <source>
        <strain evidence="4 5">RZME27</strain>
    </source>
</reference>
<evidence type="ECO:0000256" key="1">
    <source>
        <dbReference type="ARBA" id="ARBA00022679"/>
    </source>
</evidence>
<dbReference type="PROSITE" id="PS51186">
    <property type="entry name" value="GNAT"/>
    <property type="match status" value="1"/>
</dbReference>
<dbReference type="PANTHER" id="PTHR43877:SF2">
    <property type="entry name" value="AMINOALKYLPHOSPHONATE N-ACETYLTRANSFERASE-RELATED"/>
    <property type="match status" value="1"/>
</dbReference>
<dbReference type="InterPro" id="IPR016181">
    <property type="entry name" value="Acyl_CoA_acyltransferase"/>
</dbReference>
<evidence type="ECO:0000313" key="4">
    <source>
        <dbReference type="EMBL" id="MQY45542.1"/>
    </source>
</evidence>
<evidence type="ECO:0000313" key="5">
    <source>
        <dbReference type="Proteomes" id="UP000435138"/>
    </source>
</evidence>
<protein>
    <submittedName>
        <fullName evidence="4">GNAT family N-acetyltransferase</fullName>
    </submittedName>
</protein>
<dbReference type="AlphaFoldDB" id="A0A6A8A2Z4"/>
<dbReference type="SUPFAM" id="SSF55729">
    <property type="entry name" value="Acyl-CoA N-acyltransferases (Nat)"/>
    <property type="match status" value="1"/>
</dbReference>
<dbReference type="CDD" id="cd04301">
    <property type="entry name" value="NAT_SF"/>
    <property type="match status" value="1"/>
</dbReference>
<name>A0A6A8A2Z4_9HYPH</name>
<dbReference type="InterPro" id="IPR050832">
    <property type="entry name" value="Bact_Acetyltransf"/>
</dbReference>
<accession>A0A6A8A2Z4</accession>
<sequence length="198" mass="21674">MPDPSQSIVRQTYAIQSLTATGMSEEAQDAQTFCLRIIRDFYGIEYNSDWHADLDSLTGSAESGWYSSQNGGGFRIVRDEVGNIIATGGLYNLARKPGTSARLAGRYGDRKICQIARVYLDPAIRGKGLGSRIVSELEADARALGYDIAYLHADAQTPATLSFWASRGYREFGRFSYPSPSGGMDTSVDFDKVLSRST</sequence>
<keyword evidence="5" id="KW-1185">Reference proteome</keyword>
<dbReference type="PANTHER" id="PTHR43877">
    <property type="entry name" value="AMINOALKYLPHOSPHONATE N-ACETYLTRANSFERASE-RELATED-RELATED"/>
    <property type="match status" value="1"/>
</dbReference>
<dbReference type="RefSeq" id="WP_153353066.1">
    <property type="nucleotide sequence ID" value="NZ_JAYKOO010000001.1"/>
</dbReference>
<dbReference type="EMBL" id="WIXI01000034">
    <property type="protein sequence ID" value="MQY45542.1"/>
    <property type="molecule type" value="Genomic_DNA"/>
</dbReference>
<dbReference type="Pfam" id="PF00583">
    <property type="entry name" value="Acetyltransf_1"/>
    <property type="match status" value="1"/>
</dbReference>
<dbReference type="InterPro" id="IPR000182">
    <property type="entry name" value="GNAT_dom"/>
</dbReference>
<evidence type="ECO:0000259" key="3">
    <source>
        <dbReference type="PROSITE" id="PS51186"/>
    </source>
</evidence>
<dbReference type="Gene3D" id="3.40.630.30">
    <property type="match status" value="1"/>
</dbReference>
<dbReference type="Proteomes" id="UP000435138">
    <property type="component" value="Unassembled WGS sequence"/>
</dbReference>
<keyword evidence="2" id="KW-0012">Acyltransferase</keyword>
<proteinExistence type="predicted"/>
<keyword evidence="1 4" id="KW-0808">Transferase</keyword>